<accession>A0A3E0IPY4</accession>
<proteinExistence type="predicted"/>
<evidence type="ECO:0000313" key="1">
    <source>
        <dbReference type="EMBL" id="REH95866.1"/>
    </source>
</evidence>
<dbReference type="EMBL" id="QKXQ01000280">
    <property type="protein sequence ID" value="REH95866.1"/>
    <property type="molecule type" value="Genomic_DNA"/>
</dbReference>
<comment type="caution">
    <text evidence="1">The sequence shown here is derived from an EMBL/GenBank/DDBJ whole genome shotgun (WGS) entry which is preliminary data.</text>
</comment>
<evidence type="ECO:0000313" key="2">
    <source>
        <dbReference type="Proteomes" id="UP000256562"/>
    </source>
</evidence>
<dbReference type="AlphaFoldDB" id="A0A3E0IPY4"/>
<gene>
    <name evidence="1" type="ORF">DOS83_06020</name>
</gene>
<dbReference type="Proteomes" id="UP000256562">
    <property type="component" value="Unassembled WGS sequence"/>
</dbReference>
<organism evidence="1 2">
    <name type="scientific">Staphylococcus felis</name>
    <dbReference type="NCBI Taxonomy" id="46127"/>
    <lineage>
        <taxon>Bacteria</taxon>
        <taxon>Bacillati</taxon>
        <taxon>Bacillota</taxon>
        <taxon>Bacilli</taxon>
        <taxon>Bacillales</taxon>
        <taxon>Staphylococcaceae</taxon>
        <taxon>Staphylococcus</taxon>
    </lineage>
</organism>
<reference evidence="1 2" key="1">
    <citation type="journal article" date="2018" name="Vet. Microbiol.">
        <title>Characterisation of Staphylococcus felis isolated from cats using whole genome sequencing.</title>
        <authorList>
            <person name="Worthing K."/>
            <person name="Pang S."/>
            <person name="Trott D.J."/>
            <person name="Abraham S."/>
            <person name="Coombs G.W."/>
            <person name="Jordan D."/>
            <person name="McIntyre L."/>
            <person name="Davies M.R."/>
            <person name="Norris J."/>
        </authorList>
    </citation>
    <scope>NUCLEOTIDE SEQUENCE [LARGE SCALE GENOMIC DNA]</scope>
    <source>
        <strain evidence="1 2">F9</strain>
    </source>
</reference>
<protein>
    <submittedName>
        <fullName evidence="1">Uncharacterized protein</fullName>
    </submittedName>
</protein>
<dbReference type="OrthoDB" id="2417905at2"/>
<sequence>MCENIEFLVDTLIENVPDYFKFHGETATELFLNDNLKIDTPIDICVNRRHIAELLGVIPKKYEITMIHQNGRNQQLEYIKLSQVHSLQVKKEDVLLLNIVIYDVDKDNWLFRLNHDIRLPEKQIYFHSIKWGVDYIKPEIVLMYALKKPLNPKNIEFYRHLIDKMSYFQYVILKTVVGEESLNKIIK</sequence>
<name>A0A3E0IPY4_9STAP</name>